<reference evidence="1 2" key="1">
    <citation type="submission" date="2021-03" db="EMBL/GenBank/DDBJ databases">
        <title>novel species isolated from a fishpond in China.</title>
        <authorList>
            <person name="Lu H."/>
            <person name="Cai Z."/>
        </authorList>
    </citation>
    <scope>NUCLEOTIDE SEQUENCE [LARGE SCALE GENOMIC DNA]</scope>
    <source>
        <strain evidence="1 2">H41</strain>
    </source>
</reference>
<evidence type="ECO:0000313" key="2">
    <source>
        <dbReference type="Proteomes" id="UP000664317"/>
    </source>
</evidence>
<gene>
    <name evidence="1" type="ORF">J0A68_18320</name>
</gene>
<dbReference type="RefSeq" id="WP_206579690.1">
    <property type="nucleotide sequence ID" value="NZ_JAFKCT010000009.1"/>
</dbReference>
<keyword evidence="2" id="KW-1185">Reference proteome</keyword>
<evidence type="ECO:0000313" key="1">
    <source>
        <dbReference type="EMBL" id="MBN7812918.1"/>
    </source>
</evidence>
<protein>
    <recommendedName>
        <fullName evidence="3">SGNH/GDSL hydrolase family protein</fullName>
    </recommendedName>
</protein>
<dbReference type="Proteomes" id="UP000664317">
    <property type="component" value="Unassembled WGS sequence"/>
</dbReference>
<sequence length="380" mass="43294">MRKFTVRLSWFVFPVLVFLSVPAYVFWKTGESFLSESQFREAVGSGDFLIGYLYNESNYRALKKAAVESRPAAEVMVLGSSRTTQFRDFMFDAPFYNSGYTIVTINQFQEYLESMPAEKLPKVLVVGLDQWMFNPHWDQADAMYETDYFDPQSVRISETPKPQQIEAFWRDWLSGSYALKKSELASGADFQTVIGLNGNYFAMGFRDDGSFYYGAKVAGLLRGDSTIQDFGFRDTFERIDRGVARFEYGSELNAKAMQKLDELVTFCEDKGIKLIAFLPPFAPSVAKRLSDSGKHDYLWMLPGQLDKALSGTGAELWDFTDVQSLGIGDDAFLDGFHGSEYCYLKMVANMVERHSVLERYVDLDRIEKLAAQPKNTLEIR</sequence>
<name>A0ABS3C722_9BACT</name>
<accession>A0ABS3C722</accession>
<organism evidence="1 2">
    <name type="scientific">Algoriphagus oliviformis</name>
    <dbReference type="NCBI Taxonomy" id="2811231"/>
    <lineage>
        <taxon>Bacteria</taxon>
        <taxon>Pseudomonadati</taxon>
        <taxon>Bacteroidota</taxon>
        <taxon>Cytophagia</taxon>
        <taxon>Cytophagales</taxon>
        <taxon>Cyclobacteriaceae</taxon>
        <taxon>Algoriphagus</taxon>
    </lineage>
</organism>
<dbReference type="EMBL" id="JAFKCT010000009">
    <property type="protein sequence ID" value="MBN7812918.1"/>
    <property type="molecule type" value="Genomic_DNA"/>
</dbReference>
<evidence type="ECO:0008006" key="3">
    <source>
        <dbReference type="Google" id="ProtNLM"/>
    </source>
</evidence>
<proteinExistence type="predicted"/>
<comment type="caution">
    <text evidence="1">The sequence shown here is derived from an EMBL/GenBank/DDBJ whole genome shotgun (WGS) entry which is preliminary data.</text>
</comment>